<dbReference type="Gene3D" id="3.40.50.1820">
    <property type="entry name" value="alpha/beta hydrolase"/>
    <property type="match status" value="1"/>
</dbReference>
<keyword evidence="1" id="KW-0378">Hydrolase</keyword>
<dbReference type="Gene3D" id="2.120.10.30">
    <property type="entry name" value="TolB, C-terminal domain"/>
    <property type="match status" value="2"/>
</dbReference>
<protein>
    <submittedName>
        <fullName evidence="6">Acylaminoacyl-peptidase</fullName>
    </submittedName>
</protein>
<feature type="signal peptide" evidence="3">
    <location>
        <begin position="1"/>
        <end position="23"/>
    </location>
</feature>
<feature type="chain" id="PRO_5016422312" evidence="3">
    <location>
        <begin position="24"/>
        <end position="690"/>
    </location>
</feature>
<dbReference type="Proteomes" id="UP000246964">
    <property type="component" value="Unassembled WGS sequence"/>
</dbReference>
<keyword evidence="3" id="KW-0732">Signal</keyword>
<dbReference type="InterPro" id="IPR001375">
    <property type="entry name" value="Peptidase_S9_cat"/>
</dbReference>
<dbReference type="Pfam" id="PF00930">
    <property type="entry name" value="DPPIV_N"/>
    <property type="match status" value="1"/>
</dbReference>
<evidence type="ECO:0000313" key="7">
    <source>
        <dbReference type="Proteomes" id="UP000246964"/>
    </source>
</evidence>
<dbReference type="InterPro" id="IPR011659">
    <property type="entry name" value="WD40"/>
</dbReference>
<dbReference type="Pfam" id="PF00326">
    <property type="entry name" value="Peptidase_S9"/>
    <property type="match status" value="1"/>
</dbReference>
<dbReference type="InterPro" id="IPR011042">
    <property type="entry name" value="6-blade_b-propeller_TolB-like"/>
</dbReference>
<gene>
    <name evidence="6" type="ORF">DET45_11910</name>
</gene>
<keyword evidence="2" id="KW-0720">Serine protease</keyword>
<evidence type="ECO:0000256" key="2">
    <source>
        <dbReference type="ARBA" id="ARBA00022825"/>
    </source>
</evidence>
<organism evidence="6 7">
    <name type="scientific">Pseudidiomarina maritima</name>
    <dbReference type="NCBI Taxonomy" id="519453"/>
    <lineage>
        <taxon>Bacteria</taxon>
        <taxon>Pseudomonadati</taxon>
        <taxon>Pseudomonadota</taxon>
        <taxon>Gammaproteobacteria</taxon>
        <taxon>Alteromonadales</taxon>
        <taxon>Idiomarinaceae</taxon>
        <taxon>Pseudidiomarina</taxon>
    </lineage>
</organism>
<sequence length="690" mass="76878">MIKSLLRWSGPLAVLLNVAVVSAEPAVETFMPEDIFALEHAAGPQISPDGKWVIYSRNSFDMIKDNSKRHLWLINTQSGEHTPLLTMAHGYANPTWSPDGKRLAFTTSHEGRNQIHVYYVAQKTMSVVTAVDQSPSQLSWSHDGRWLAFMMNVDAPKSEFARSVYRPQQPASANWAKAPTIVERTYYQRDGAGILANQYSQVFVVPAEGGHARQLTEGPYSHSGPLVWSADNSHLIFSANRSTDWEYQVAEADLWQVRVKDKELSQLTTLPGREFAPTLSPNGKLLAFLHRGNEPIAYHHNRLQVLDLGKNQQQALLADWDRSVENPQWINNSALAIQFTDRGLVKLGQVRLNGRLTEGVSDVGGEYISRPYTSGSYSIATNTGQVVYTRASSYRPADVALLDSVTSTKARQLTKLNEDLLAHKTLGEVHEITYKSSFDDTEIHGWYITPPNFDPNKKYPLLLEIHGGPHLAYSPMFAAEHQRYAAAGYVVFYNNYRGSTSYGAEHALKLDGYYASERDFADHMSGIDALLAKGFVDGNNLFIAGGSAGGIATTYAVGLTDRFNAAAATNPVINWISKTLTADSYLGQIANQFPALPWQDVDHYWQRSPLSLVENVTTPVLLFSGENDRRVPMSEIEQYYQALQLRKVDTVMVRVPDASHSVSARPSNMIAKIEHTLAWFKLYQKPTPAE</sequence>
<evidence type="ECO:0000313" key="6">
    <source>
        <dbReference type="EMBL" id="PWW09316.1"/>
    </source>
</evidence>
<accession>A0A317Q1A9</accession>
<dbReference type="OrthoDB" id="9812921at2"/>
<keyword evidence="2" id="KW-0645">Protease</keyword>
<comment type="caution">
    <text evidence="6">The sequence shown here is derived from an EMBL/GenBank/DDBJ whole genome shotgun (WGS) entry which is preliminary data.</text>
</comment>
<dbReference type="InterPro" id="IPR029058">
    <property type="entry name" value="AB_hydrolase_fold"/>
</dbReference>
<dbReference type="GO" id="GO:0004252">
    <property type="term" value="F:serine-type endopeptidase activity"/>
    <property type="evidence" value="ECO:0007669"/>
    <property type="project" value="TreeGrafter"/>
</dbReference>
<evidence type="ECO:0000259" key="4">
    <source>
        <dbReference type="Pfam" id="PF00326"/>
    </source>
</evidence>
<dbReference type="RefSeq" id="WP_110076723.1">
    <property type="nucleotide sequence ID" value="NZ_QGTT01000019.1"/>
</dbReference>
<feature type="domain" description="Dipeptidylpeptidase IV N-terminal" evidence="5">
    <location>
        <begin position="197"/>
        <end position="286"/>
    </location>
</feature>
<dbReference type="SUPFAM" id="SSF53474">
    <property type="entry name" value="alpha/beta-Hydrolases"/>
    <property type="match status" value="1"/>
</dbReference>
<dbReference type="PANTHER" id="PTHR42776">
    <property type="entry name" value="SERINE PEPTIDASE S9 FAMILY MEMBER"/>
    <property type="match status" value="1"/>
</dbReference>
<dbReference type="InterPro" id="IPR002469">
    <property type="entry name" value="Peptidase_S9B_N"/>
</dbReference>
<dbReference type="GO" id="GO:0006508">
    <property type="term" value="P:proteolysis"/>
    <property type="evidence" value="ECO:0007669"/>
    <property type="project" value="InterPro"/>
</dbReference>
<dbReference type="AlphaFoldDB" id="A0A317Q1A9"/>
<evidence type="ECO:0000259" key="5">
    <source>
        <dbReference type="Pfam" id="PF00930"/>
    </source>
</evidence>
<reference evidence="6 7" key="1">
    <citation type="submission" date="2018-05" db="EMBL/GenBank/DDBJ databases">
        <title>Freshwater and sediment microbial communities from various areas in North America, analyzing microbe dynamics in response to fracking.</title>
        <authorList>
            <person name="Lamendella R."/>
        </authorList>
    </citation>
    <scope>NUCLEOTIDE SEQUENCE [LARGE SCALE GENOMIC DNA]</scope>
    <source>
        <strain evidence="6 7">125B1</strain>
    </source>
</reference>
<feature type="domain" description="Peptidase S9 prolyl oligopeptidase catalytic" evidence="4">
    <location>
        <begin position="477"/>
        <end position="683"/>
    </location>
</feature>
<dbReference type="Pfam" id="PF07676">
    <property type="entry name" value="PD40"/>
    <property type="match status" value="2"/>
</dbReference>
<evidence type="ECO:0000256" key="3">
    <source>
        <dbReference type="SAM" id="SignalP"/>
    </source>
</evidence>
<name>A0A317Q1A9_9GAMM</name>
<proteinExistence type="predicted"/>
<dbReference type="SUPFAM" id="SSF82171">
    <property type="entry name" value="DPP6 N-terminal domain-like"/>
    <property type="match status" value="1"/>
</dbReference>
<dbReference type="PANTHER" id="PTHR42776:SF27">
    <property type="entry name" value="DIPEPTIDYL PEPTIDASE FAMILY MEMBER 6"/>
    <property type="match status" value="1"/>
</dbReference>
<evidence type="ECO:0000256" key="1">
    <source>
        <dbReference type="ARBA" id="ARBA00022801"/>
    </source>
</evidence>
<dbReference type="EMBL" id="QGTT01000019">
    <property type="protein sequence ID" value="PWW09316.1"/>
    <property type="molecule type" value="Genomic_DNA"/>
</dbReference>
<keyword evidence="7" id="KW-1185">Reference proteome</keyword>